<keyword evidence="4 8" id="KW-0697">Rotamase</keyword>
<reference evidence="13 14" key="1">
    <citation type="submission" date="2019-03" db="EMBL/GenBank/DDBJ databases">
        <authorList>
            <person name="Gaulin E."/>
            <person name="Dumas B."/>
        </authorList>
    </citation>
    <scope>NUCLEOTIDE SEQUENCE [LARGE SCALE GENOMIC DNA]</scope>
    <source>
        <strain evidence="13">CBS 568.67</strain>
    </source>
</reference>
<keyword evidence="14" id="KW-1185">Reference proteome</keyword>
<dbReference type="GO" id="GO:0005634">
    <property type="term" value="C:nucleus"/>
    <property type="evidence" value="ECO:0007669"/>
    <property type="project" value="UniProtKB-SubCell"/>
</dbReference>
<feature type="compositionally biased region" description="Basic and acidic residues" evidence="9">
    <location>
        <begin position="424"/>
        <end position="434"/>
    </location>
</feature>
<feature type="domain" description="RRM" evidence="11">
    <location>
        <begin position="241"/>
        <end position="318"/>
    </location>
</feature>
<dbReference type="CDD" id="cd12235">
    <property type="entry name" value="RRM_PPIL4"/>
    <property type="match status" value="1"/>
</dbReference>
<dbReference type="PROSITE" id="PS50102">
    <property type="entry name" value="RRM"/>
    <property type="match status" value="1"/>
</dbReference>
<evidence type="ECO:0000256" key="5">
    <source>
        <dbReference type="ARBA" id="ARBA00023235"/>
    </source>
</evidence>
<evidence type="ECO:0000259" key="10">
    <source>
        <dbReference type="PROSITE" id="PS50072"/>
    </source>
</evidence>
<comment type="subcellular location">
    <subcellularLocation>
        <location evidence="2 8">Nucleus</location>
    </subcellularLocation>
</comment>
<dbReference type="GO" id="GO:0003755">
    <property type="term" value="F:peptidyl-prolyl cis-trans isomerase activity"/>
    <property type="evidence" value="ECO:0007669"/>
    <property type="project" value="UniProtKB-UniRule"/>
</dbReference>
<dbReference type="InterPro" id="IPR035979">
    <property type="entry name" value="RBD_domain_sf"/>
</dbReference>
<dbReference type="Pfam" id="PF00076">
    <property type="entry name" value="RRM_1"/>
    <property type="match status" value="1"/>
</dbReference>
<feature type="region of interest" description="Disordered" evidence="9">
    <location>
        <begin position="351"/>
        <end position="441"/>
    </location>
</feature>
<dbReference type="Proteomes" id="UP000332933">
    <property type="component" value="Unassembled WGS sequence"/>
</dbReference>
<dbReference type="Pfam" id="PF00160">
    <property type="entry name" value="Pro_isomerase"/>
    <property type="match status" value="1"/>
</dbReference>
<evidence type="ECO:0000313" key="12">
    <source>
        <dbReference type="EMBL" id="KAF0718112.1"/>
    </source>
</evidence>
<sequence length="441" mass="50396">MSVLLQTSLGEVVVDLLVKEAPRACINFLKLCKVKYYNNVLFFNVQENLLVQSGDPTGTGAGGDSIWHVLDSGTSRTFPDELAVKPNLKKGCLCMANTGPDTNTSQFFVTMRDDDLEHLVKHTHFGHVVEGLEILQKISELYADDKGRPYQDCRILHTFVLDDPFPDIKGLVEPPSSPVAERPAAETAEIRLSVLDNLNDDDGKTEEELLAMQREREAKSRGVFLEVIGDIPDADVKPPDEVLFLCKLNPVTTAEDLELIFSRFGPCTAHIILDFKTGDSLCFGFVEFTDKEHCIEAYFKMNNVLIDDRRVKVDFSQSVSKLWNKFHRKEKGISAADQHQKPSAALPVKTSHLKLKHQGPHNEKYQLVDDEPRPAHTRSRDPENRRRSDRSRDRHHDRGDRHRSERDDKRHKSDSSHHHRPRGSSRERKSERSRSRDRRRR</sequence>
<evidence type="ECO:0000256" key="6">
    <source>
        <dbReference type="ARBA" id="ARBA00023242"/>
    </source>
</evidence>
<organism evidence="13 14">
    <name type="scientific">Aphanomyces stellatus</name>
    <dbReference type="NCBI Taxonomy" id="120398"/>
    <lineage>
        <taxon>Eukaryota</taxon>
        <taxon>Sar</taxon>
        <taxon>Stramenopiles</taxon>
        <taxon>Oomycota</taxon>
        <taxon>Saprolegniomycetes</taxon>
        <taxon>Saprolegniales</taxon>
        <taxon>Verrucalvaceae</taxon>
        <taxon>Aphanomyces</taxon>
    </lineage>
</organism>
<dbReference type="PRINTS" id="PR00153">
    <property type="entry name" value="CSAPPISMRASE"/>
</dbReference>
<keyword evidence="3 7" id="KW-0694">RNA-binding</keyword>
<evidence type="ECO:0000256" key="3">
    <source>
        <dbReference type="ARBA" id="ARBA00022884"/>
    </source>
</evidence>
<dbReference type="InterPro" id="IPR002130">
    <property type="entry name" value="Cyclophilin-type_PPIase_dom"/>
</dbReference>
<dbReference type="InterPro" id="IPR012677">
    <property type="entry name" value="Nucleotide-bd_a/b_plait_sf"/>
</dbReference>
<evidence type="ECO:0000256" key="9">
    <source>
        <dbReference type="SAM" id="MobiDB-lite"/>
    </source>
</evidence>
<comment type="function">
    <text evidence="8">PPIases accelerate the folding of proteins. It catalyzes the cis-trans isomerization of proline imidic peptide bonds in oligopeptides.</text>
</comment>
<evidence type="ECO:0000256" key="2">
    <source>
        <dbReference type="ARBA" id="ARBA00004123"/>
    </source>
</evidence>
<dbReference type="InterPro" id="IPR035542">
    <property type="entry name" value="CRIP"/>
</dbReference>
<gene>
    <name evidence="13" type="primary">Aste57867_1893</name>
    <name evidence="12" type="ORF">As57867_001891</name>
    <name evidence="13" type="ORF">ASTE57867_1893</name>
</gene>
<dbReference type="Gene3D" id="3.30.70.330">
    <property type="match status" value="1"/>
</dbReference>
<evidence type="ECO:0000313" key="14">
    <source>
        <dbReference type="Proteomes" id="UP000332933"/>
    </source>
</evidence>
<dbReference type="EMBL" id="CAADRA010000179">
    <property type="protein sequence ID" value="VFT79100.1"/>
    <property type="molecule type" value="Genomic_DNA"/>
</dbReference>
<dbReference type="AlphaFoldDB" id="A0A485K8W6"/>
<evidence type="ECO:0000256" key="7">
    <source>
        <dbReference type="PROSITE-ProRule" id="PRU00176"/>
    </source>
</evidence>
<evidence type="ECO:0000256" key="1">
    <source>
        <dbReference type="ARBA" id="ARBA00000971"/>
    </source>
</evidence>
<name>A0A485K8W6_9STRA</name>
<comment type="catalytic activity">
    <reaction evidence="1 8">
        <text>[protein]-peptidylproline (omega=180) = [protein]-peptidylproline (omega=0)</text>
        <dbReference type="Rhea" id="RHEA:16237"/>
        <dbReference type="Rhea" id="RHEA-COMP:10747"/>
        <dbReference type="Rhea" id="RHEA-COMP:10748"/>
        <dbReference type="ChEBI" id="CHEBI:83833"/>
        <dbReference type="ChEBI" id="CHEBI:83834"/>
        <dbReference type="EC" id="5.2.1.8"/>
    </reaction>
</comment>
<proteinExistence type="inferred from homology"/>
<evidence type="ECO:0000256" key="4">
    <source>
        <dbReference type="ARBA" id="ARBA00023110"/>
    </source>
</evidence>
<dbReference type="Gene3D" id="2.40.100.10">
    <property type="entry name" value="Cyclophilin-like"/>
    <property type="match status" value="1"/>
</dbReference>
<feature type="domain" description="PPIase cyclophilin-type" evidence="10">
    <location>
        <begin position="6"/>
        <end position="160"/>
    </location>
</feature>
<dbReference type="InterPro" id="IPR029000">
    <property type="entry name" value="Cyclophilin-like_dom_sf"/>
</dbReference>
<keyword evidence="5 8" id="KW-0413">Isomerase</keyword>
<evidence type="ECO:0000313" key="13">
    <source>
        <dbReference type="EMBL" id="VFT79100.1"/>
    </source>
</evidence>
<dbReference type="SUPFAM" id="SSF50891">
    <property type="entry name" value="Cyclophilin-like"/>
    <property type="match status" value="1"/>
</dbReference>
<dbReference type="SUPFAM" id="SSF54928">
    <property type="entry name" value="RNA-binding domain, RBD"/>
    <property type="match status" value="1"/>
</dbReference>
<dbReference type="EMBL" id="VJMH01000179">
    <property type="protein sequence ID" value="KAF0718112.1"/>
    <property type="molecule type" value="Genomic_DNA"/>
</dbReference>
<dbReference type="PANTHER" id="PTHR45843:SF1">
    <property type="entry name" value="PEPTIDYL-PROLYL CIS-TRANS ISOMERASE-LIKE 4"/>
    <property type="match status" value="1"/>
</dbReference>
<dbReference type="GO" id="GO:0003723">
    <property type="term" value="F:RNA binding"/>
    <property type="evidence" value="ECO:0007669"/>
    <property type="project" value="UniProtKB-UniRule"/>
</dbReference>
<dbReference type="PROSITE" id="PS50072">
    <property type="entry name" value="CSA_PPIASE_2"/>
    <property type="match status" value="1"/>
</dbReference>
<dbReference type="EC" id="5.2.1.8" evidence="8"/>
<feature type="compositionally biased region" description="Basic and acidic residues" evidence="9">
    <location>
        <begin position="360"/>
        <end position="416"/>
    </location>
</feature>
<comment type="similarity">
    <text evidence="8">Belongs to the cyclophilin-type PPIase family. PPIL4 subfamily.</text>
</comment>
<evidence type="ECO:0000256" key="8">
    <source>
        <dbReference type="RuleBase" id="RU365081"/>
    </source>
</evidence>
<keyword evidence="6 8" id="KW-0539">Nucleus</keyword>
<reference evidence="12" key="2">
    <citation type="submission" date="2019-06" db="EMBL/GenBank/DDBJ databases">
        <title>Genomics analysis of Aphanomyces spp. identifies a new class of oomycete effector associated with host adaptation.</title>
        <authorList>
            <person name="Gaulin E."/>
        </authorList>
    </citation>
    <scope>NUCLEOTIDE SEQUENCE</scope>
    <source>
        <strain evidence="12">CBS 578.67</strain>
    </source>
</reference>
<dbReference type="PANTHER" id="PTHR45843">
    <property type="entry name" value="PEPTIDYL-PROLYL CIS-TRANS ISOMERASE-LIKE 4"/>
    <property type="match status" value="1"/>
</dbReference>
<accession>A0A485K8W6</accession>
<evidence type="ECO:0000259" key="11">
    <source>
        <dbReference type="PROSITE" id="PS50102"/>
    </source>
</evidence>
<dbReference type="SMART" id="SM00360">
    <property type="entry name" value="RRM"/>
    <property type="match status" value="1"/>
</dbReference>
<protein>
    <recommendedName>
        <fullName evidence="8">Peptidyl-prolyl cis-trans isomerase</fullName>
        <shortName evidence="8">PPIase</shortName>
        <ecNumber evidence="8">5.2.1.8</ecNumber>
    </recommendedName>
</protein>
<dbReference type="OrthoDB" id="2083at2759"/>
<dbReference type="InterPro" id="IPR000504">
    <property type="entry name" value="RRM_dom"/>
</dbReference>